<comment type="subcellular location">
    <subcellularLocation>
        <location evidence="9">Cytoplasm</location>
    </subcellularLocation>
</comment>
<evidence type="ECO:0000313" key="11">
    <source>
        <dbReference type="EMBL" id="MSS01822.1"/>
    </source>
</evidence>
<comment type="pathway">
    <text evidence="1 9">Amino-acid biosynthesis; L-arginine biosynthesis; N(2)-acetyl-L-ornithine from L-glutamate: step 2/4.</text>
</comment>
<keyword evidence="6 9" id="KW-0418">Kinase</keyword>
<evidence type="ECO:0000256" key="2">
    <source>
        <dbReference type="ARBA" id="ARBA00022571"/>
    </source>
</evidence>
<dbReference type="PANTHER" id="PTHR23342:SF0">
    <property type="entry name" value="N-ACETYLGLUTAMATE SYNTHASE, MITOCHONDRIAL"/>
    <property type="match status" value="1"/>
</dbReference>
<organism evidence="11 12">
    <name type="scientific">Floccifex porci</name>
    <dbReference type="NCBI Taxonomy" id="2606629"/>
    <lineage>
        <taxon>Bacteria</taxon>
        <taxon>Bacillati</taxon>
        <taxon>Bacillota</taxon>
        <taxon>Erysipelotrichia</taxon>
        <taxon>Erysipelotrichales</taxon>
        <taxon>Erysipelotrichaceae</taxon>
        <taxon>Floccifex</taxon>
    </lineage>
</organism>
<evidence type="ECO:0000313" key="12">
    <source>
        <dbReference type="Proteomes" id="UP000470082"/>
    </source>
</evidence>
<dbReference type="InterPro" id="IPR041727">
    <property type="entry name" value="NAGK-C"/>
</dbReference>
<evidence type="ECO:0000256" key="1">
    <source>
        <dbReference type="ARBA" id="ARBA00004828"/>
    </source>
</evidence>
<keyword evidence="12" id="KW-1185">Reference proteome</keyword>
<dbReference type="InterPro" id="IPR001048">
    <property type="entry name" value="Asp/Glu/Uridylate_kinase"/>
</dbReference>
<sequence>MTNISPNIKAKILVEALPYIQEFTGKIVVIKYGGNAMINEELKAAVIQDVVLLNLIGIKVVLVHGGGPEIKEMLEKIHKESTFVNGLRVTDDETMDVVQQVLCGKVNKNLVSLLIKQGGKGVGLAGMDGNLFQSVRYDDIHQNVGTIVEVDPSIVLDVLEKGYIPVVSSVAAGLDQLTNYNINADTAAEKLAVALKAKKLILLTDVMGLMKDPQDESTLISKLKVSQASVYEREGIIKGGMIPKVQCAVEAVRRGVETVNIQDGRIPHSILIELLSDEGIGTMFY</sequence>
<dbReference type="RefSeq" id="WP_154460456.1">
    <property type="nucleotide sequence ID" value="NZ_VUMM01000013.1"/>
</dbReference>
<dbReference type="Proteomes" id="UP000470082">
    <property type="component" value="Unassembled WGS sequence"/>
</dbReference>
<dbReference type="PIRSF" id="PIRSF000728">
    <property type="entry name" value="NAGK"/>
    <property type="match status" value="1"/>
</dbReference>
<accession>A0A7X2N3K9</accession>
<gene>
    <name evidence="9 11" type="primary">argB</name>
    <name evidence="11" type="ORF">FYJ50_06895</name>
</gene>
<dbReference type="NCBIfam" id="TIGR00761">
    <property type="entry name" value="argB"/>
    <property type="match status" value="1"/>
</dbReference>
<dbReference type="SUPFAM" id="SSF53633">
    <property type="entry name" value="Carbamate kinase-like"/>
    <property type="match status" value="1"/>
</dbReference>
<dbReference type="AlphaFoldDB" id="A0A7X2N3K9"/>
<name>A0A7X2N3K9_9FIRM</name>
<dbReference type="EC" id="2.7.2.8" evidence="9"/>
<comment type="similarity">
    <text evidence="9">Belongs to the acetylglutamate kinase family. ArgB subfamily.</text>
</comment>
<evidence type="ECO:0000256" key="8">
    <source>
        <dbReference type="ARBA" id="ARBA00048141"/>
    </source>
</evidence>
<keyword evidence="7 9" id="KW-0067">ATP-binding</keyword>
<dbReference type="PANTHER" id="PTHR23342">
    <property type="entry name" value="N-ACETYLGLUTAMATE SYNTHASE"/>
    <property type="match status" value="1"/>
</dbReference>
<dbReference type="Gene3D" id="3.40.1160.10">
    <property type="entry name" value="Acetylglutamate kinase-like"/>
    <property type="match status" value="1"/>
</dbReference>
<keyword evidence="5 9" id="KW-0547">Nucleotide-binding</keyword>
<dbReference type="HAMAP" id="MF_00082">
    <property type="entry name" value="ArgB"/>
    <property type="match status" value="1"/>
</dbReference>
<proteinExistence type="inferred from homology"/>
<evidence type="ECO:0000256" key="3">
    <source>
        <dbReference type="ARBA" id="ARBA00022605"/>
    </source>
</evidence>
<feature type="site" description="Transition state stabilizer" evidence="9">
    <location>
        <position position="244"/>
    </location>
</feature>
<dbReference type="InterPro" id="IPR001057">
    <property type="entry name" value="Glu/AcGlu_kinase"/>
</dbReference>
<dbReference type="PRINTS" id="PR00474">
    <property type="entry name" value="GLU5KINASE"/>
</dbReference>
<keyword evidence="4 9" id="KW-0808">Transferase</keyword>
<dbReference type="InterPro" id="IPR037528">
    <property type="entry name" value="ArgB"/>
</dbReference>
<evidence type="ECO:0000256" key="9">
    <source>
        <dbReference type="HAMAP-Rule" id="MF_00082"/>
    </source>
</evidence>
<reference evidence="11 12" key="1">
    <citation type="submission" date="2019-08" db="EMBL/GenBank/DDBJ databases">
        <title>In-depth cultivation of the pig gut microbiome towards novel bacterial diversity and tailored functional studies.</title>
        <authorList>
            <person name="Wylensek D."/>
            <person name="Hitch T.C.A."/>
            <person name="Clavel T."/>
        </authorList>
    </citation>
    <scope>NUCLEOTIDE SEQUENCE [LARGE SCALE GENOMIC DNA]</scope>
    <source>
        <strain evidence="11 12">LKV-178-WT-2G</strain>
    </source>
</reference>
<feature type="domain" description="Aspartate/glutamate/uridylate kinase" evidence="10">
    <location>
        <begin position="26"/>
        <end position="261"/>
    </location>
</feature>
<keyword evidence="2 9" id="KW-0055">Arginine biosynthesis</keyword>
<feature type="binding site" evidence="9">
    <location>
        <position position="181"/>
    </location>
    <ligand>
        <name>substrate</name>
    </ligand>
</feature>
<dbReference type="GO" id="GO:0042450">
    <property type="term" value="P:L-arginine biosynthetic process via ornithine"/>
    <property type="evidence" value="ECO:0007669"/>
    <property type="project" value="UniProtKB-UniRule"/>
</dbReference>
<feature type="binding site" evidence="9">
    <location>
        <begin position="66"/>
        <end position="67"/>
    </location>
    <ligand>
        <name>substrate</name>
    </ligand>
</feature>
<dbReference type="Pfam" id="PF00696">
    <property type="entry name" value="AA_kinase"/>
    <property type="match status" value="1"/>
</dbReference>
<dbReference type="GO" id="GO:0005737">
    <property type="term" value="C:cytoplasm"/>
    <property type="evidence" value="ECO:0007669"/>
    <property type="project" value="UniProtKB-SubCell"/>
</dbReference>
<dbReference type="GO" id="GO:0003991">
    <property type="term" value="F:acetylglutamate kinase activity"/>
    <property type="evidence" value="ECO:0007669"/>
    <property type="project" value="UniProtKB-UniRule"/>
</dbReference>
<evidence type="ECO:0000256" key="7">
    <source>
        <dbReference type="ARBA" id="ARBA00022840"/>
    </source>
</evidence>
<comment type="function">
    <text evidence="9">Catalyzes the ATP-dependent phosphorylation of N-acetyl-L-glutamate.</text>
</comment>
<evidence type="ECO:0000259" key="10">
    <source>
        <dbReference type="Pfam" id="PF00696"/>
    </source>
</evidence>
<keyword evidence="3 9" id="KW-0028">Amino-acid biosynthesis</keyword>
<dbReference type="EMBL" id="VUMM01000013">
    <property type="protein sequence ID" value="MSS01822.1"/>
    <property type="molecule type" value="Genomic_DNA"/>
</dbReference>
<dbReference type="UniPathway" id="UPA00068">
    <property type="reaction ID" value="UER00107"/>
</dbReference>
<feature type="binding site" evidence="9">
    <location>
        <position position="88"/>
    </location>
    <ligand>
        <name>substrate</name>
    </ligand>
</feature>
<dbReference type="InterPro" id="IPR036393">
    <property type="entry name" value="AceGlu_kinase-like_sf"/>
</dbReference>
<comment type="caution">
    <text evidence="11">The sequence shown here is derived from an EMBL/GenBank/DDBJ whole genome shotgun (WGS) entry which is preliminary data.</text>
</comment>
<dbReference type="GO" id="GO:0005524">
    <property type="term" value="F:ATP binding"/>
    <property type="evidence" value="ECO:0007669"/>
    <property type="project" value="UniProtKB-UniRule"/>
</dbReference>
<protein>
    <recommendedName>
        <fullName evidence="9">Acetylglutamate kinase</fullName>
        <ecNumber evidence="9">2.7.2.8</ecNumber>
    </recommendedName>
    <alternativeName>
        <fullName evidence="9">N-acetyl-L-glutamate 5-phosphotransferase</fullName>
    </alternativeName>
    <alternativeName>
        <fullName evidence="9">NAG kinase</fullName>
        <shortName evidence="9">NAGK</shortName>
    </alternativeName>
</protein>
<comment type="catalytic activity">
    <reaction evidence="8 9">
        <text>N-acetyl-L-glutamate + ATP = N-acetyl-L-glutamyl 5-phosphate + ADP</text>
        <dbReference type="Rhea" id="RHEA:14629"/>
        <dbReference type="ChEBI" id="CHEBI:30616"/>
        <dbReference type="ChEBI" id="CHEBI:44337"/>
        <dbReference type="ChEBI" id="CHEBI:57936"/>
        <dbReference type="ChEBI" id="CHEBI:456216"/>
        <dbReference type="EC" id="2.7.2.8"/>
    </reaction>
</comment>
<evidence type="ECO:0000256" key="4">
    <source>
        <dbReference type="ARBA" id="ARBA00022679"/>
    </source>
</evidence>
<keyword evidence="9" id="KW-0963">Cytoplasm</keyword>
<dbReference type="InterPro" id="IPR004662">
    <property type="entry name" value="AcgluKinase_fam"/>
</dbReference>
<dbReference type="FunFam" id="3.40.1160.10:FF:000004">
    <property type="entry name" value="Acetylglutamate kinase"/>
    <property type="match status" value="1"/>
</dbReference>
<dbReference type="CDD" id="cd04250">
    <property type="entry name" value="AAK_NAGK-C"/>
    <property type="match status" value="1"/>
</dbReference>
<feature type="site" description="Transition state stabilizer" evidence="9">
    <location>
        <position position="31"/>
    </location>
</feature>
<evidence type="ECO:0000256" key="5">
    <source>
        <dbReference type="ARBA" id="ARBA00022741"/>
    </source>
</evidence>
<evidence type="ECO:0000256" key="6">
    <source>
        <dbReference type="ARBA" id="ARBA00022777"/>
    </source>
</evidence>